<dbReference type="AlphaFoldDB" id="A0A382G694"/>
<name>A0A382G694_9ZZZZ</name>
<accession>A0A382G694</accession>
<sequence>MNRRQIFQLIGLMPLWPVLPGLATSERFSA</sequence>
<organism evidence="1">
    <name type="scientific">marine metagenome</name>
    <dbReference type="NCBI Taxonomy" id="408172"/>
    <lineage>
        <taxon>unclassified sequences</taxon>
        <taxon>metagenomes</taxon>
        <taxon>ecological metagenomes</taxon>
    </lineage>
</organism>
<protein>
    <submittedName>
        <fullName evidence="1">Uncharacterized protein</fullName>
    </submittedName>
</protein>
<evidence type="ECO:0000313" key="1">
    <source>
        <dbReference type="EMBL" id="SVB70103.1"/>
    </source>
</evidence>
<feature type="non-terminal residue" evidence="1">
    <location>
        <position position="30"/>
    </location>
</feature>
<reference evidence="1" key="1">
    <citation type="submission" date="2018-05" db="EMBL/GenBank/DDBJ databases">
        <authorList>
            <person name="Lanie J.A."/>
            <person name="Ng W.-L."/>
            <person name="Kazmierczak K.M."/>
            <person name="Andrzejewski T.M."/>
            <person name="Davidsen T.M."/>
            <person name="Wayne K.J."/>
            <person name="Tettelin H."/>
            <person name="Glass J.I."/>
            <person name="Rusch D."/>
            <person name="Podicherti R."/>
            <person name="Tsui H.-C.T."/>
            <person name="Winkler M.E."/>
        </authorList>
    </citation>
    <scope>NUCLEOTIDE SEQUENCE</scope>
</reference>
<dbReference type="EMBL" id="UINC01053512">
    <property type="protein sequence ID" value="SVB70103.1"/>
    <property type="molecule type" value="Genomic_DNA"/>
</dbReference>
<gene>
    <name evidence="1" type="ORF">METZ01_LOCUS222957</name>
</gene>
<proteinExistence type="predicted"/>